<name>A0A0F9MT97_9ZZZZ</name>
<reference evidence="1" key="1">
    <citation type="journal article" date="2015" name="Nature">
        <title>Complex archaea that bridge the gap between prokaryotes and eukaryotes.</title>
        <authorList>
            <person name="Spang A."/>
            <person name="Saw J.H."/>
            <person name="Jorgensen S.L."/>
            <person name="Zaremba-Niedzwiedzka K."/>
            <person name="Martijn J."/>
            <person name="Lind A.E."/>
            <person name="van Eijk R."/>
            <person name="Schleper C."/>
            <person name="Guy L."/>
            <person name="Ettema T.J."/>
        </authorList>
    </citation>
    <scope>NUCLEOTIDE SEQUENCE</scope>
</reference>
<dbReference type="EMBL" id="LAZR01009467">
    <property type="protein sequence ID" value="KKM72462.1"/>
    <property type="molecule type" value="Genomic_DNA"/>
</dbReference>
<evidence type="ECO:0000313" key="1">
    <source>
        <dbReference type="EMBL" id="KKM72462.1"/>
    </source>
</evidence>
<gene>
    <name evidence="1" type="ORF">LCGC14_1420310</name>
</gene>
<organism evidence="1">
    <name type="scientific">marine sediment metagenome</name>
    <dbReference type="NCBI Taxonomy" id="412755"/>
    <lineage>
        <taxon>unclassified sequences</taxon>
        <taxon>metagenomes</taxon>
        <taxon>ecological metagenomes</taxon>
    </lineage>
</organism>
<accession>A0A0F9MT97</accession>
<dbReference type="SUPFAM" id="SSF53448">
    <property type="entry name" value="Nucleotide-diphospho-sugar transferases"/>
    <property type="match status" value="1"/>
</dbReference>
<dbReference type="Gene3D" id="3.90.550.10">
    <property type="entry name" value="Spore Coat Polysaccharide Biosynthesis Protein SpsA, Chain A"/>
    <property type="match status" value="1"/>
</dbReference>
<dbReference type="AlphaFoldDB" id="A0A0F9MT97"/>
<sequence>MVDAPPRDGLILAATGARYNFMARRAALTVRRVMPDLTIDLFTDTPELAADGAAPFAQAHKLAATHARPKMEALARSRFDRTLYIDCDVMAVNPFPEIFDLLDSYDMAAAHEGFGSAPISLMNTQQRPVAFRQINSGVIALRKSDRMDGFLARYANLFAERNARFDQPILAELIHDTPEIRLAVLPQEYNLMYLPYMRHAVPGRHMAPRLLHLPWLHKGDQHLTPEDAPYDPALILNDPQLAALRALTRKDVTLGGRRSLAHLAGDGLRRTPWLDRKVRALRDWLA</sequence>
<dbReference type="InterPro" id="IPR029044">
    <property type="entry name" value="Nucleotide-diphossugar_trans"/>
</dbReference>
<evidence type="ECO:0008006" key="2">
    <source>
        <dbReference type="Google" id="ProtNLM"/>
    </source>
</evidence>
<comment type="caution">
    <text evidence="1">The sequence shown here is derived from an EMBL/GenBank/DDBJ whole genome shotgun (WGS) entry which is preliminary data.</text>
</comment>
<proteinExistence type="predicted"/>
<protein>
    <recommendedName>
        <fullName evidence="2">Nucleotide-diphospho-sugar transferase domain-containing protein</fullName>
    </recommendedName>
</protein>